<evidence type="ECO:0000313" key="2">
    <source>
        <dbReference type="Proteomes" id="UP000026960"/>
    </source>
</evidence>
<reference evidence="1" key="2">
    <citation type="submission" date="2015-03" db="UniProtKB">
        <authorList>
            <consortium name="EnsemblPlants"/>
        </authorList>
    </citation>
    <scope>IDENTIFICATION</scope>
</reference>
<accession>A0A0D3ENP5</accession>
<proteinExistence type="predicted"/>
<dbReference type="Gramene" id="OBART01G15170.7">
    <property type="protein sequence ID" value="OBART01G15170.7"/>
    <property type="gene ID" value="OBART01G15170"/>
</dbReference>
<protein>
    <submittedName>
        <fullName evidence="1">Uncharacterized protein</fullName>
    </submittedName>
</protein>
<dbReference type="HOGENOM" id="CLU_3431114_0_0_1"/>
<dbReference type="AlphaFoldDB" id="A0A0D3ENP5"/>
<reference evidence="1" key="1">
    <citation type="journal article" date="2009" name="Rice">
        <title>De Novo Next Generation Sequencing of Plant Genomes.</title>
        <authorList>
            <person name="Rounsley S."/>
            <person name="Marri P.R."/>
            <person name="Yu Y."/>
            <person name="He R."/>
            <person name="Sisneros N."/>
            <person name="Goicoechea J.L."/>
            <person name="Lee S.J."/>
            <person name="Angelova A."/>
            <person name="Kudrna D."/>
            <person name="Luo M."/>
            <person name="Affourtit J."/>
            <person name="Desany B."/>
            <person name="Knight J."/>
            <person name="Niazi F."/>
            <person name="Egholm M."/>
            <person name="Wing R.A."/>
        </authorList>
    </citation>
    <scope>NUCLEOTIDE SEQUENCE [LARGE SCALE GENOMIC DNA]</scope>
    <source>
        <strain evidence="1">cv. IRGC 105608</strain>
    </source>
</reference>
<name>A0A0D3ENP5_9ORYZ</name>
<dbReference type="Proteomes" id="UP000026960">
    <property type="component" value="Chromosome 1"/>
</dbReference>
<evidence type="ECO:0000313" key="1">
    <source>
        <dbReference type="EnsemblPlants" id="OBART01G15170.7"/>
    </source>
</evidence>
<keyword evidence="2" id="KW-1185">Reference proteome</keyword>
<organism evidence="1">
    <name type="scientific">Oryza barthii</name>
    <dbReference type="NCBI Taxonomy" id="65489"/>
    <lineage>
        <taxon>Eukaryota</taxon>
        <taxon>Viridiplantae</taxon>
        <taxon>Streptophyta</taxon>
        <taxon>Embryophyta</taxon>
        <taxon>Tracheophyta</taxon>
        <taxon>Spermatophyta</taxon>
        <taxon>Magnoliopsida</taxon>
        <taxon>Liliopsida</taxon>
        <taxon>Poales</taxon>
        <taxon>Poaceae</taxon>
        <taxon>BOP clade</taxon>
        <taxon>Oryzoideae</taxon>
        <taxon>Oryzeae</taxon>
        <taxon>Oryzinae</taxon>
        <taxon>Oryza</taxon>
    </lineage>
</organism>
<dbReference type="EnsemblPlants" id="OBART01G15170.7">
    <property type="protein sequence ID" value="OBART01G15170.7"/>
    <property type="gene ID" value="OBART01G15170"/>
</dbReference>
<sequence>MSPTVDRVQVNSLSLEVQ</sequence>